<name>A0A662YNY7_ACIRT</name>
<dbReference type="GO" id="GO:0072559">
    <property type="term" value="C:NLRP3 inflammasome complex"/>
    <property type="evidence" value="ECO:0007669"/>
    <property type="project" value="TreeGrafter"/>
</dbReference>
<dbReference type="Proteomes" id="UP000289886">
    <property type="component" value="Unassembled WGS sequence"/>
</dbReference>
<dbReference type="GO" id="GO:0097169">
    <property type="term" value="C:AIM2 inflammasome complex"/>
    <property type="evidence" value="ECO:0007669"/>
    <property type="project" value="TreeGrafter"/>
</dbReference>
<evidence type="ECO:0000259" key="1">
    <source>
        <dbReference type="PROSITE" id="PS50209"/>
    </source>
</evidence>
<sequence>MADQTLRGLRTGLVESLNRAVVTDLLDDLQERKIFNTGEVEEVQEGQRTTKEKARSLLDMVLRKGPRACEGFIECLRQRDQELCSKLQL</sequence>
<evidence type="ECO:0000313" key="2">
    <source>
        <dbReference type="EMBL" id="RXM97766.1"/>
    </source>
</evidence>
<dbReference type="Gene3D" id="1.10.533.10">
    <property type="entry name" value="Death Domain, Fas"/>
    <property type="match status" value="1"/>
</dbReference>
<dbReference type="EMBL" id="SCEB01000945">
    <property type="protein sequence ID" value="RXM97766.1"/>
    <property type="molecule type" value="Genomic_DNA"/>
</dbReference>
<dbReference type="InterPro" id="IPR002398">
    <property type="entry name" value="Pept_C14"/>
</dbReference>
<dbReference type="PANTHER" id="PTHR47901">
    <property type="entry name" value="CASPASE RECRUITMENT DOMAIN-CONTAINING PROTEIN 18"/>
    <property type="match status" value="1"/>
</dbReference>
<evidence type="ECO:0000313" key="3">
    <source>
        <dbReference type="Proteomes" id="UP000289886"/>
    </source>
</evidence>
<dbReference type="SMART" id="SM00114">
    <property type="entry name" value="CARD"/>
    <property type="match status" value="1"/>
</dbReference>
<dbReference type="GO" id="GO:0042981">
    <property type="term" value="P:regulation of apoptotic process"/>
    <property type="evidence" value="ECO:0007669"/>
    <property type="project" value="InterPro"/>
</dbReference>
<dbReference type="AlphaFoldDB" id="A0A662YNY7"/>
<organism evidence="2 3">
    <name type="scientific">Acipenser ruthenus</name>
    <name type="common">Sterlet sturgeon</name>
    <dbReference type="NCBI Taxonomy" id="7906"/>
    <lineage>
        <taxon>Eukaryota</taxon>
        <taxon>Metazoa</taxon>
        <taxon>Chordata</taxon>
        <taxon>Craniata</taxon>
        <taxon>Vertebrata</taxon>
        <taxon>Euteleostomi</taxon>
        <taxon>Actinopterygii</taxon>
        <taxon>Chondrostei</taxon>
        <taxon>Acipenseriformes</taxon>
        <taxon>Acipenseridae</taxon>
        <taxon>Acipenser</taxon>
    </lineage>
</organism>
<dbReference type="PROSITE" id="PS50209">
    <property type="entry name" value="CARD"/>
    <property type="match status" value="1"/>
</dbReference>
<comment type="caution">
    <text evidence="2">The sequence shown here is derived from an EMBL/GenBank/DDBJ whole genome shotgun (WGS) entry which is preliminary data.</text>
</comment>
<dbReference type="GO" id="GO:0072557">
    <property type="term" value="C:IPAF inflammasome complex"/>
    <property type="evidence" value="ECO:0007669"/>
    <property type="project" value="TreeGrafter"/>
</dbReference>
<reference evidence="2 3" key="1">
    <citation type="submission" date="2019-01" db="EMBL/GenBank/DDBJ databases">
        <title>Draft Genome and Complete Hox-Cluster Characterization of the Sterlet Sturgeon (Acipenser ruthenus).</title>
        <authorList>
            <person name="Wei Q."/>
        </authorList>
    </citation>
    <scope>NUCLEOTIDE SEQUENCE [LARGE SCALE GENOMIC DNA]</scope>
    <source>
        <strain evidence="2">WHYD16114868_AA</strain>
        <tissue evidence="2">Blood</tissue>
    </source>
</reference>
<dbReference type="InterPro" id="IPR001315">
    <property type="entry name" value="CARD"/>
</dbReference>
<dbReference type="PANTHER" id="PTHR47901:SF3">
    <property type="entry name" value="CASPASE-1"/>
    <property type="match status" value="1"/>
</dbReference>
<dbReference type="GO" id="GO:0006508">
    <property type="term" value="P:proteolysis"/>
    <property type="evidence" value="ECO:0007669"/>
    <property type="project" value="InterPro"/>
</dbReference>
<dbReference type="Pfam" id="PF00619">
    <property type="entry name" value="CARD"/>
    <property type="match status" value="1"/>
</dbReference>
<dbReference type="GO" id="GO:0004197">
    <property type="term" value="F:cysteine-type endopeptidase activity"/>
    <property type="evidence" value="ECO:0007669"/>
    <property type="project" value="InterPro"/>
</dbReference>
<accession>A0A662YNY7</accession>
<dbReference type="SUPFAM" id="SSF47986">
    <property type="entry name" value="DEATH domain"/>
    <property type="match status" value="1"/>
</dbReference>
<keyword evidence="3" id="KW-1185">Reference proteome</keyword>
<feature type="domain" description="CARD" evidence="1">
    <location>
        <begin position="1"/>
        <end position="89"/>
    </location>
</feature>
<dbReference type="InterPro" id="IPR011029">
    <property type="entry name" value="DEATH-like_dom_sf"/>
</dbReference>
<proteinExistence type="predicted"/>
<protein>
    <submittedName>
        <fullName evidence="2">Caspase-1</fullName>
    </submittedName>
</protein>
<gene>
    <name evidence="2" type="ORF">EOD39_14008</name>
</gene>
<dbReference type="GO" id="GO:0050727">
    <property type="term" value="P:regulation of inflammatory response"/>
    <property type="evidence" value="ECO:0007669"/>
    <property type="project" value="TreeGrafter"/>
</dbReference>